<evidence type="ECO:0000313" key="3">
    <source>
        <dbReference type="EMBL" id="QHT97899.1"/>
    </source>
</evidence>
<dbReference type="SUPFAM" id="SSF52833">
    <property type="entry name" value="Thioredoxin-like"/>
    <property type="match status" value="1"/>
</dbReference>
<reference evidence="3" key="1">
    <citation type="journal article" date="2020" name="Nature">
        <title>Giant virus diversity and host interactions through global metagenomics.</title>
        <authorList>
            <person name="Schulz F."/>
            <person name="Roux S."/>
            <person name="Paez-Espino D."/>
            <person name="Jungbluth S."/>
            <person name="Walsh D.A."/>
            <person name="Denef V.J."/>
            <person name="McMahon K.D."/>
            <person name="Konstantinidis K.T."/>
            <person name="Eloe-Fadrosh E.A."/>
            <person name="Kyrpides N.C."/>
            <person name="Woyke T."/>
        </authorList>
    </citation>
    <scope>NUCLEOTIDE SEQUENCE</scope>
    <source>
        <strain evidence="3">GVMAG-M-3300025572-1</strain>
    </source>
</reference>
<sequence length="109" mass="12666">MSVRPVSSEEFYEVVMKTSPHHYIFVDFCADWCQPCKKIAPKIEHLAREYKHVTFLQVDADESEDLLGRYGVESIPSFLLFKKGHLRPVTGIRGPHLEKIKEALHKTRQ</sequence>
<dbReference type="PROSITE" id="PS51352">
    <property type="entry name" value="THIOREDOXIN_2"/>
    <property type="match status" value="1"/>
</dbReference>
<dbReference type="InterPro" id="IPR036249">
    <property type="entry name" value="Thioredoxin-like_sf"/>
</dbReference>
<dbReference type="PANTHER" id="PTHR46115">
    <property type="entry name" value="THIOREDOXIN-LIKE PROTEIN 1"/>
    <property type="match status" value="1"/>
</dbReference>
<evidence type="ECO:0000256" key="1">
    <source>
        <dbReference type="ARBA" id="ARBA00023157"/>
    </source>
</evidence>
<feature type="domain" description="Thioredoxin" evidence="2">
    <location>
        <begin position="1"/>
        <end position="109"/>
    </location>
</feature>
<dbReference type="EMBL" id="MN740284">
    <property type="protein sequence ID" value="QHT97899.1"/>
    <property type="molecule type" value="Genomic_DNA"/>
</dbReference>
<dbReference type="AlphaFoldDB" id="A0A6C0IZ85"/>
<protein>
    <recommendedName>
        <fullName evidence="2">Thioredoxin domain-containing protein</fullName>
    </recommendedName>
</protein>
<organism evidence="3">
    <name type="scientific">viral metagenome</name>
    <dbReference type="NCBI Taxonomy" id="1070528"/>
    <lineage>
        <taxon>unclassified sequences</taxon>
        <taxon>metagenomes</taxon>
        <taxon>organismal metagenomes</taxon>
    </lineage>
</organism>
<evidence type="ECO:0000259" key="2">
    <source>
        <dbReference type="PROSITE" id="PS51352"/>
    </source>
</evidence>
<name>A0A6C0IZ85_9ZZZZ</name>
<dbReference type="InterPro" id="IPR013766">
    <property type="entry name" value="Thioredoxin_domain"/>
</dbReference>
<dbReference type="Pfam" id="PF00085">
    <property type="entry name" value="Thioredoxin"/>
    <property type="match status" value="1"/>
</dbReference>
<proteinExistence type="predicted"/>
<keyword evidence="1" id="KW-1015">Disulfide bond</keyword>
<dbReference type="Gene3D" id="3.40.30.10">
    <property type="entry name" value="Glutaredoxin"/>
    <property type="match status" value="1"/>
</dbReference>
<accession>A0A6C0IZ85</accession>
<dbReference type="PRINTS" id="PR00421">
    <property type="entry name" value="THIOREDOXIN"/>
</dbReference>
<dbReference type="CDD" id="cd02947">
    <property type="entry name" value="TRX_family"/>
    <property type="match status" value="1"/>
</dbReference>